<dbReference type="Proteomes" id="UP000299794">
    <property type="component" value="Unassembled WGS sequence"/>
</dbReference>
<gene>
    <name evidence="2" type="ORF">PA905_20380</name>
</gene>
<name>A0A4P5ZDH6_PLAAG</name>
<feature type="transmembrane region" description="Helical" evidence="1">
    <location>
        <begin position="255"/>
        <end position="275"/>
    </location>
</feature>
<evidence type="ECO:0000256" key="1">
    <source>
        <dbReference type="SAM" id="Phobius"/>
    </source>
</evidence>
<proteinExistence type="predicted"/>
<keyword evidence="1" id="KW-0812">Transmembrane</keyword>
<keyword evidence="1" id="KW-0472">Membrane</keyword>
<dbReference type="EMBL" id="BJCD01000040">
    <property type="protein sequence ID" value="GDZ94088.1"/>
    <property type="molecule type" value="Genomic_DNA"/>
</dbReference>
<accession>A0A4P5ZDH6</accession>
<dbReference type="AlphaFoldDB" id="A0A4P5ZDH6"/>
<evidence type="ECO:0000313" key="3">
    <source>
        <dbReference type="Proteomes" id="UP000299794"/>
    </source>
</evidence>
<feature type="transmembrane region" description="Helical" evidence="1">
    <location>
        <begin position="190"/>
        <end position="210"/>
    </location>
</feature>
<sequence>MEINPNPLEFLSAKVQETVDNTQNLANQMAAKVQDSANVVTTWVESAPASMVGAGVVVTQEAFKVAHNIRFENLPRQLQFKFATVGVREGMRSVQEAAKVFESIPAQIRAQGPEAIRNFRQGKDWSHIKAHVNGGGSEANNGIFENFMVNRKRSGVDMTHKELAAAKKVLADAAFKTAVAEIVGATLKGAIVAGVIELVFSILENSLLYVEGKITKSELVKNVATATAKAAIAGGVITAILLTVCMIFPPIATLLGAAAIPLAVVGIGFMGIRSWEIFCHADRLFGITEQTQQFLGITEATI</sequence>
<feature type="transmembrane region" description="Helical" evidence="1">
    <location>
        <begin position="230"/>
        <end position="249"/>
    </location>
</feature>
<dbReference type="RefSeq" id="WP_026787020.1">
    <property type="nucleotide sequence ID" value="NZ_BJCD01000040.1"/>
</dbReference>
<organism evidence="2 3">
    <name type="scientific">Planktothrix agardhii CCAP 1459/11A</name>
    <dbReference type="NCBI Taxonomy" id="282420"/>
    <lineage>
        <taxon>Bacteria</taxon>
        <taxon>Bacillati</taxon>
        <taxon>Cyanobacteriota</taxon>
        <taxon>Cyanophyceae</taxon>
        <taxon>Oscillatoriophycideae</taxon>
        <taxon>Oscillatoriales</taxon>
        <taxon>Microcoleaceae</taxon>
        <taxon>Planktothrix</taxon>
    </lineage>
</organism>
<protein>
    <submittedName>
        <fullName evidence="2">Uncharacterized protein</fullName>
    </submittedName>
</protein>
<evidence type="ECO:0000313" key="2">
    <source>
        <dbReference type="EMBL" id="GDZ94088.1"/>
    </source>
</evidence>
<comment type="caution">
    <text evidence="2">The sequence shown here is derived from an EMBL/GenBank/DDBJ whole genome shotgun (WGS) entry which is preliminary data.</text>
</comment>
<keyword evidence="1" id="KW-1133">Transmembrane helix</keyword>
<reference evidence="3" key="1">
    <citation type="submission" date="2019-02" db="EMBL/GenBank/DDBJ databases">
        <title>Draft genome sequence of Planktothrix agardhii NIES-905.</title>
        <authorList>
            <person name="Yamaguchi H."/>
            <person name="Suzuki S."/>
            <person name="Kawachi M."/>
        </authorList>
    </citation>
    <scope>NUCLEOTIDE SEQUENCE [LARGE SCALE GENOMIC DNA]</scope>
    <source>
        <strain evidence="3">CCAP 1459/11A</strain>
    </source>
</reference>